<feature type="transmembrane region" description="Helical" evidence="5">
    <location>
        <begin position="32"/>
        <end position="51"/>
    </location>
</feature>
<dbReference type="SUPFAM" id="SSF103481">
    <property type="entry name" value="Multidrug resistance efflux transporter EmrE"/>
    <property type="match status" value="1"/>
</dbReference>
<evidence type="ECO:0000256" key="5">
    <source>
        <dbReference type="SAM" id="Phobius"/>
    </source>
</evidence>
<name>A0A4P9ZTU8_9FUNG</name>
<accession>A0A4P9ZTU8</accession>
<dbReference type="PANTHER" id="PTHR12570:SF86">
    <property type="entry name" value="ADR321CP"/>
    <property type="match status" value="1"/>
</dbReference>
<feature type="transmembrane region" description="Helical" evidence="5">
    <location>
        <begin position="143"/>
        <end position="162"/>
    </location>
</feature>
<dbReference type="GO" id="GO:0016020">
    <property type="term" value="C:membrane"/>
    <property type="evidence" value="ECO:0007669"/>
    <property type="project" value="UniProtKB-SubCell"/>
</dbReference>
<dbReference type="PANTHER" id="PTHR12570">
    <property type="match status" value="1"/>
</dbReference>
<reference evidence="7" key="1">
    <citation type="journal article" date="2018" name="Nat. Microbiol.">
        <title>Leveraging single-cell genomics to expand the fungal tree of life.</title>
        <authorList>
            <person name="Ahrendt S.R."/>
            <person name="Quandt C.A."/>
            <person name="Ciobanu D."/>
            <person name="Clum A."/>
            <person name="Salamov A."/>
            <person name="Andreopoulos B."/>
            <person name="Cheng J.F."/>
            <person name="Woyke T."/>
            <person name="Pelin A."/>
            <person name="Henrissat B."/>
            <person name="Reynolds N.K."/>
            <person name="Benny G.L."/>
            <person name="Smith M.E."/>
            <person name="James T.Y."/>
            <person name="Grigoriev I.V."/>
        </authorList>
    </citation>
    <scope>NUCLEOTIDE SEQUENCE [LARGE SCALE GENOMIC DNA]</scope>
    <source>
        <strain evidence="7">RSA 468</strain>
    </source>
</reference>
<feature type="non-terminal residue" evidence="6">
    <location>
        <position position="263"/>
    </location>
</feature>
<dbReference type="InterPro" id="IPR037185">
    <property type="entry name" value="EmrE-like"/>
</dbReference>
<dbReference type="GO" id="GO:0015095">
    <property type="term" value="F:magnesium ion transmembrane transporter activity"/>
    <property type="evidence" value="ECO:0007669"/>
    <property type="project" value="InterPro"/>
</dbReference>
<evidence type="ECO:0000313" key="6">
    <source>
        <dbReference type="EMBL" id="RKP36927.1"/>
    </source>
</evidence>
<feature type="transmembrane region" description="Helical" evidence="5">
    <location>
        <begin position="63"/>
        <end position="83"/>
    </location>
</feature>
<organism evidence="6 7">
    <name type="scientific">Dimargaris cristalligena</name>
    <dbReference type="NCBI Taxonomy" id="215637"/>
    <lineage>
        <taxon>Eukaryota</taxon>
        <taxon>Fungi</taxon>
        <taxon>Fungi incertae sedis</taxon>
        <taxon>Zoopagomycota</taxon>
        <taxon>Kickxellomycotina</taxon>
        <taxon>Dimargaritomycetes</taxon>
        <taxon>Dimargaritales</taxon>
        <taxon>Dimargaritaceae</taxon>
        <taxon>Dimargaris</taxon>
    </lineage>
</organism>
<keyword evidence="4 5" id="KW-0472">Membrane</keyword>
<protein>
    <submittedName>
        <fullName evidence="6">Magnesium transporter</fullName>
    </submittedName>
</protein>
<feature type="transmembrane region" description="Helical" evidence="5">
    <location>
        <begin position="239"/>
        <end position="261"/>
    </location>
</feature>
<evidence type="ECO:0000256" key="3">
    <source>
        <dbReference type="ARBA" id="ARBA00022989"/>
    </source>
</evidence>
<gene>
    <name evidence="6" type="ORF">BJ085DRAFT_3732</name>
</gene>
<comment type="subcellular location">
    <subcellularLocation>
        <location evidence="1">Membrane</location>
        <topology evidence="1">Multi-pass membrane protein</topology>
    </subcellularLocation>
</comment>
<keyword evidence="3 5" id="KW-1133">Transmembrane helix</keyword>
<feature type="non-terminal residue" evidence="6">
    <location>
        <position position="1"/>
    </location>
</feature>
<dbReference type="AlphaFoldDB" id="A0A4P9ZTU8"/>
<proteinExistence type="predicted"/>
<dbReference type="Pfam" id="PF05653">
    <property type="entry name" value="Mg_trans_NIPA"/>
    <property type="match status" value="1"/>
</dbReference>
<keyword evidence="7" id="KW-1185">Reference proteome</keyword>
<keyword evidence="2 5" id="KW-0812">Transmembrane</keyword>
<feature type="transmembrane region" description="Helical" evidence="5">
    <location>
        <begin position="103"/>
        <end position="123"/>
    </location>
</feature>
<sequence length="263" mass="28384">LPYYRRPLWLAGFALFLASSFGGSTVTISLLPVTILAPLGAVTLVSNALFAKWLLADPFSVQAFLATILVVLGGLLIGIFGALPLPSHDLASLITLYQRPAFIAFFTVTEVLVLALLGVIYLLGVQERRAARYPPHRTMIRGLLYGIVSGMLCSQSLLFAKSGIELLIVTLQQGNNQFTNPLAGFILLALVVTSLSQLYFLNRSLELCSTLVIAPLTFCSYNLSTLLNGLIYYDQFQALAPYQLALVLVGAVILSIGVCILSV</sequence>
<dbReference type="EMBL" id="ML002572">
    <property type="protein sequence ID" value="RKP36927.1"/>
    <property type="molecule type" value="Genomic_DNA"/>
</dbReference>
<evidence type="ECO:0000313" key="7">
    <source>
        <dbReference type="Proteomes" id="UP000268162"/>
    </source>
</evidence>
<feature type="transmembrane region" description="Helical" evidence="5">
    <location>
        <begin position="182"/>
        <end position="201"/>
    </location>
</feature>
<dbReference type="InterPro" id="IPR008521">
    <property type="entry name" value="Mg_trans_NIPA"/>
</dbReference>
<feature type="transmembrane region" description="Helical" evidence="5">
    <location>
        <begin position="213"/>
        <end position="233"/>
    </location>
</feature>
<evidence type="ECO:0000256" key="1">
    <source>
        <dbReference type="ARBA" id="ARBA00004141"/>
    </source>
</evidence>
<evidence type="ECO:0000256" key="4">
    <source>
        <dbReference type="ARBA" id="ARBA00023136"/>
    </source>
</evidence>
<evidence type="ECO:0000256" key="2">
    <source>
        <dbReference type="ARBA" id="ARBA00022692"/>
    </source>
</evidence>
<dbReference type="Proteomes" id="UP000268162">
    <property type="component" value="Unassembled WGS sequence"/>
</dbReference>